<protein>
    <submittedName>
        <fullName evidence="1">Cytochrome c551 peroxidase</fullName>
        <ecNumber evidence="1">1.11.1.5</ecNumber>
    </submittedName>
</protein>
<gene>
    <name evidence="1" type="primary">ccp_2</name>
    <name evidence="1" type="ORF">FVB9532_03111</name>
</gene>
<reference evidence="1" key="1">
    <citation type="submission" date="2019-09" db="EMBL/GenBank/DDBJ databases">
        <authorList>
            <person name="Rodrigo-Torres L."/>
            <person name="Arahal R. D."/>
            <person name="Lucena T."/>
        </authorList>
    </citation>
    <scope>NUCLEOTIDE SEQUENCE</scope>
    <source>
        <strain evidence="1">ISS653</strain>
    </source>
</reference>
<dbReference type="EC" id="1.11.1.5" evidence="1"/>
<keyword evidence="2" id="KW-1185">Reference proteome</keyword>
<proteinExistence type="predicted"/>
<organism evidence="1 2">
    <name type="scientific">Mesonia oceanica</name>
    <dbReference type="NCBI Taxonomy" id="2687242"/>
    <lineage>
        <taxon>Bacteria</taxon>
        <taxon>Pseudomonadati</taxon>
        <taxon>Bacteroidota</taxon>
        <taxon>Flavobacteriia</taxon>
        <taxon>Flavobacteriales</taxon>
        <taxon>Flavobacteriaceae</taxon>
        <taxon>Mesonia</taxon>
    </lineage>
</organism>
<name>A0AC61YBF3_9FLAO</name>
<keyword evidence="1" id="KW-0575">Peroxidase</keyword>
<evidence type="ECO:0000313" key="1">
    <source>
        <dbReference type="EMBL" id="VVV01817.1"/>
    </source>
</evidence>
<accession>A0AC61YBF3</accession>
<dbReference type="Proteomes" id="UP000356253">
    <property type="component" value="Unassembled WGS sequence"/>
</dbReference>
<dbReference type="EMBL" id="CABVMM010000013">
    <property type="protein sequence ID" value="VVV01817.1"/>
    <property type="molecule type" value="Genomic_DNA"/>
</dbReference>
<keyword evidence="1" id="KW-0560">Oxidoreductase</keyword>
<comment type="caution">
    <text evidence="1">The sequence shown here is derived from an EMBL/GenBank/DDBJ whole genome shotgun (WGS) entry which is preliminary data.</text>
</comment>
<evidence type="ECO:0000313" key="2">
    <source>
        <dbReference type="Proteomes" id="UP000356253"/>
    </source>
</evidence>
<sequence>MKIPLKLVLLSVTLALTLLYACKKEHQKEEEETSTLKARVDWTAAQDYYLKNIQKTLAYLDSLNQISVNSPNAKNYFIEARKAFKEAEPYASYLNPEVGHQANGPALPRLTDDTQRVLLPIGLQKIEESIYEGGVAENDYKREVELTRGLMGVLQDAIEKRKLNAQRFFIATHQQLMRIVSFGITGFDTPISELGLEETKASLKNLLNVYKLSLQNIIISKDSSLDKKFQKEVNEAINFIGENPDFETFDRYTFLRDYFNPVMRSWVKIRKTSDIWEPVNNKPFNFDAPTFFEDNSFNIDYFRQVVNNNPSKEKIALGKRLFFDENISNSANMSCATCHIPGKGYADGLVANLSNTGNPLKRNSPTLINSAFQKGFFWDGRAESLLAQISGVFTNKEEFNTSVHEFSGDITKDSSYVEAFEKAFGSKAKWTNAETIKALSAYISTLNGFSSKFDKNMRGQENTFTPQEKLGMNLFMGKALCATCHFMPLTNGTVPPFFSETEKEVIGVPKTAANKKLDDDTGFYFMYEEPIQKGMFKTPTVRNVAITAPYMHNGVYENLEQVVDFYNQGGGAGLGFDLPHQTLPFDNLKLTKEEEQALVAFMKTLTDVPEEKSY</sequence>